<dbReference type="EMBL" id="QEQK01000008">
    <property type="protein sequence ID" value="PWN55821.1"/>
    <property type="molecule type" value="Genomic_DNA"/>
</dbReference>
<keyword evidence="4" id="KW-0378">Hydrolase</keyword>
<protein>
    <recommendedName>
        <fullName evidence="1">ATP-dependent Clp protease adapter protein ClpS</fullName>
    </recommendedName>
</protein>
<feature type="domain" description="Adaptor protein ClpS core" evidence="3">
    <location>
        <begin position="23"/>
        <end position="100"/>
    </location>
</feature>
<dbReference type="OrthoDB" id="9796121at2"/>
<comment type="caution">
    <text evidence="4">The sequence shown here is derived from an EMBL/GenBank/DDBJ whole genome shotgun (WGS) entry which is preliminary data.</text>
</comment>
<evidence type="ECO:0000259" key="3">
    <source>
        <dbReference type="Pfam" id="PF02617"/>
    </source>
</evidence>
<accession>A0A363UK74</accession>
<proteinExistence type="inferred from homology"/>
<sequence length="105" mass="12042">MSDFERDEGVGLAEETSKPKLQPPPRYKVVLLNDDFTPMEFVIDVLQRIFRLDRETAVRIMLKVHTSGAAVAGTYTAEIAETKMNQVIEYARRHQHPLLCRLEQA</sequence>
<dbReference type="PANTHER" id="PTHR33473:SF19">
    <property type="entry name" value="ATP-DEPENDENT CLP PROTEASE ADAPTER PROTEIN CLPS"/>
    <property type="match status" value="1"/>
</dbReference>
<dbReference type="HAMAP" id="MF_00302">
    <property type="entry name" value="ClpS"/>
    <property type="match status" value="1"/>
</dbReference>
<dbReference type="FunFam" id="3.30.1390.10:FF:000002">
    <property type="entry name" value="ATP-dependent Clp protease adapter protein ClpS"/>
    <property type="match status" value="1"/>
</dbReference>
<dbReference type="InterPro" id="IPR003769">
    <property type="entry name" value="ClpS_core"/>
</dbReference>
<reference evidence="4 5" key="1">
    <citation type="submission" date="2018-05" db="EMBL/GenBank/DDBJ databases">
        <title>Abyssibacter profundi OUC007T gen. nov., sp. nov, a marine bacterium isolated from seawater of the Mariana Trench.</title>
        <authorList>
            <person name="Zhou S."/>
        </authorList>
    </citation>
    <scope>NUCLEOTIDE SEQUENCE [LARGE SCALE GENOMIC DNA]</scope>
    <source>
        <strain evidence="4 5">OUC007</strain>
    </source>
</reference>
<dbReference type="NCBIfam" id="NF000672">
    <property type="entry name" value="PRK00033.1-5"/>
    <property type="match status" value="1"/>
</dbReference>
<keyword evidence="4" id="KW-0645">Protease</keyword>
<dbReference type="Pfam" id="PF02617">
    <property type="entry name" value="ClpS"/>
    <property type="match status" value="1"/>
</dbReference>
<dbReference type="PANTHER" id="PTHR33473">
    <property type="entry name" value="ATP-DEPENDENT CLP PROTEASE ADAPTER PROTEIN CLPS1, CHLOROPLASTIC"/>
    <property type="match status" value="1"/>
</dbReference>
<dbReference type="RefSeq" id="WP_109720432.1">
    <property type="nucleotide sequence ID" value="NZ_QEQK01000008.1"/>
</dbReference>
<dbReference type="Gene3D" id="3.30.1390.10">
    <property type="match status" value="1"/>
</dbReference>
<keyword evidence="5" id="KW-1185">Reference proteome</keyword>
<evidence type="ECO:0000313" key="5">
    <source>
        <dbReference type="Proteomes" id="UP000251800"/>
    </source>
</evidence>
<dbReference type="GO" id="GO:0030163">
    <property type="term" value="P:protein catabolic process"/>
    <property type="evidence" value="ECO:0007669"/>
    <property type="project" value="InterPro"/>
</dbReference>
<dbReference type="AlphaFoldDB" id="A0A363UK74"/>
<dbReference type="InterPro" id="IPR022935">
    <property type="entry name" value="ClpS"/>
</dbReference>
<evidence type="ECO:0000256" key="2">
    <source>
        <dbReference type="SAM" id="MobiDB-lite"/>
    </source>
</evidence>
<gene>
    <name evidence="1" type="primary">clpS</name>
    <name evidence="4" type="ORF">DEH80_10400</name>
</gene>
<comment type="function">
    <text evidence="1">Involved in the modulation of the specificity of the ClpAP-mediated ATP-dependent protein degradation.</text>
</comment>
<dbReference type="GO" id="GO:0008233">
    <property type="term" value="F:peptidase activity"/>
    <property type="evidence" value="ECO:0007669"/>
    <property type="project" value="UniProtKB-KW"/>
</dbReference>
<dbReference type="InterPro" id="IPR014719">
    <property type="entry name" value="Ribosomal_bL12_C/ClpS-like"/>
</dbReference>
<organism evidence="4 5">
    <name type="scientific">Abyssibacter profundi</name>
    <dbReference type="NCBI Taxonomy" id="2182787"/>
    <lineage>
        <taxon>Bacteria</taxon>
        <taxon>Pseudomonadati</taxon>
        <taxon>Pseudomonadota</taxon>
        <taxon>Gammaproteobacteria</taxon>
        <taxon>Chromatiales</taxon>
        <taxon>Oceanococcaceae</taxon>
        <taxon>Abyssibacter</taxon>
    </lineage>
</organism>
<evidence type="ECO:0000256" key="1">
    <source>
        <dbReference type="HAMAP-Rule" id="MF_00302"/>
    </source>
</evidence>
<dbReference type="SUPFAM" id="SSF54736">
    <property type="entry name" value="ClpS-like"/>
    <property type="match status" value="1"/>
</dbReference>
<name>A0A363UK74_9GAMM</name>
<feature type="region of interest" description="Disordered" evidence="2">
    <location>
        <begin position="1"/>
        <end position="24"/>
    </location>
</feature>
<dbReference type="GO" id="GO:0006508">
    <property type="term" value="P:proteolysis"/>
    <property type="evidence" value="ECO:0007669"/>
    <property type="project" value="UniProtKB-UniRule"/>
</dbReference>
<dbReference type="Proteomes" id="UP000251800">
    <property type="component" value="Unassembled WGS sequence"/>
</dbReference>
<comment type="similarity">
    <text evidence="1">Belongs to the ClpS family.</text>
</comment>
<comment type="subunit">
    <text evidence="1">Binds to the N-terminal domain of the chaperone ClpA.</text>
</comment>
<evidence type="ECO:0000313" key="4">
    <source>
        <dbReference type="EMBL" id="PWN55821.1"/>
    </source>
</evidence>